<keyword evidence="4" id="KW-1185">Reference proteome</keyword>
<dbReference type="SUPFAM" id="SSF52317">
    <property type="entry name" value="Class I glutamine amidotransferase-like"/>
    <property type="match status" value="1"/>
</dbReference>
<accession>A0AAN8JPX1</accession>
<dbReference type="AlphaFoldDB" id="A0AAN8JPX1"/>
<dbReference type="Pfam" id="PF17291">
    <property type="entry name" value="M60-like_N"/>
    <property type="match status" value="1"/>
</dbReference>
<dbReference type="InterPro" id="IPR031161">
    <property type="entry name" value="Peptidase_M60_dom"/>
</dbReference>
<dbReference type="PANTHER" id="PTHR15730">
    <property type="entry name" value="EXPERIMENTAL AUTOIMMUNE PROSTATITIS ANTIGEN 2-RELATED"/>
    <property type="match status" value="1"/>
</dbReference>
<dbReference type="InterPro" id="IPR051244">
    <property type="entry name" value="TCAF"/>
</dbReference>
<feature type="domain" description="Peptidase M60" evidence="2">
    <location>
        <begin position="541"/>
        <end position="844"/>
    </location>
</feature>
<organism evidence="3 4">
    <name type="scientific">Patella caerulea</name>
    <name type="common">Rayed Mediterranean limpet</name>
    <dbReference type="NCBI Taxonomy" id="87958"/>
    <lineage>
        <taxon>Eukaryota</taxon>
        <taxon>Metazoa</taxon>
        <taxon>Spiralia</taxon>
        <taxon>Lophotrochozoa</taxon>
        <taxon>Mollusca</taxon>
        <taxon>Gastropoda</taxon>
        <taxon>Patellogastropoda</taxon>
        <taxon>Patelloidea</taxon>
        <taxon>Patellidae</taxon>
        <taxon>Patella</taxon>
    </lineage>
</organism>
<dbReference type="Pfam" id="PF13402">
    <property type="entry name" value="Peptidase_M60"/>
    <property type="match status" value="1"/>
</dbReference>
<dbReference type="SMART" id="SM01276">
    <property type="entry name" value="M60-like"/>
    <property type="match status" value="1"/>
</dbReference>
<dbReference type="Proteomes" id="UP001347796">
    <property type="component" value="Unassembled WGS sequence"/>
</dbReference>
<gene>
    <name evidence="3" type="ORF">SNE40_012435</name>
</gene>
<reference evidence="3 4" key="1">
    <citation type="submission" date="2024-01" db="EMBL/GenBank/DDBJ databases">
        <title>The genome of the rayed Mediterranean limpet Patella caerulea (Linnaeus, 1758).</title>
        <authorList>
            <person name="Anh-Thu Weber A."/>
            <person name="Halstead-Nussloch G."/>
        </authorList>
    </citation>
    <scope>NUCLEOTIDE SEQUENCE [LARGE SCALE GENOMIC DNA]</scope>
    <source>
        <strain evidence="3">AATW-2023a</strain>
        <tissue evidence="3">Whole specimen</tissue>
    </source>
</reference>
<protein>
    <recommendedName>
        <fullName evidence="2">Peptidase M60 domain-containing protein</fullName>
    </recommendedName>
</protein>
<dbReference type="PANTHER" id="PTHR15730:SF5">
    <property type="entry name" value="SI:CH211-210B2.2-RELATED"/>
    <property type="match status" value="1"/>
</dbReference>
<name>A0AAN8JPX1_PATCE</name>
<evidence type="ECO:0000313" key="3">
    <source>
        <dbReference type="EMBL" id="KAK6180246.1"/>
    </source>
</evidence>
<comment type="similarity">
    <text evidence="1">Belongs to the TCAF family.</text>
</comment>
<dbReference type="InterPro" id="IPR042279">
    <property type="entry name" value="Pep_M60_3"/>
</dbReference>
<sequence length="969" mass="110537">MNGRPISTDIGETWRKRLLDGVKFIPDRGLPGTVEVFGDNARPILMSTLAAPWMAAAEYGRGRVVVLAHAGYALKFETTDQDKNLARLHLNIKLWLTRGNYRDQSQICSLEQETLALKNKLILIIRGRTPFVKPDGVILNFVRRGGSLFHAMCPWGWLELHPGRTLSDMPYAGALEMIGISYQKSHWFMPKDGYAVCDYLATGIISTRPSTKKTIQNNRHRNFKSTSSIVESVGGEWRMDILEGVELVPNLASPGYLCVYGVRSHPILTEYRGTGTWMAAAEMGKGRILVMAHNSFMRYFESGHEHPDLARLMFNIQNWLTRGTYRDPSEVGCLQRGIFNLKTNKILIMRGRSQFRIPDEDLVKYIEGGGALLHAFDSFSWMLANPGKSLAQIPYANVLERAGIAYLEGQWNMPSTGLRVLKNVATDHHHIRYALQDVTNEISSKTLLLLMYLPKETLNQILDDLKEEIAYIESTSSVHCIPSVLNPVFSNEGRAMMGLTVALVKSGRINSKLPGLDQFPGDFEVRPNKFKMKVDIVSHVADVYPTGCYLRAGDEVTVIVQLEESLKLGWKMQIGCHSDRLHSLDSHVRWPYICETANIDKLRFKVTSLYGGLIYFISPGKPSAMEAVLSNVVEAPFFDLTNRSRVVGWNERRYAPGLWADMCGEFVCITVPSKSIRHIHDPSEVMRTWDDIISSFHHLRGSNVRKKRKQWIVTDIQSAERNTCLHAGYPIVTGLDLANPSGKNFLLNHSHIMAGAFWNVFAELGKNLQKKVWTFKGTENVTCNIFTLYAQDIICGIDPWLPQWLLSKIKVVTKYLEKDEGFYEWVSDPGLALFIYAQLVNQFGWGLYKRVFRKYRTLPIEELPQDNIYKMDFWFTAISQIARYNIAPLCDFWRIPLSTDVRNWLTQFPPFLPDDEITKLAPIRVQEITDFYGDVVRRPKRHVANEFHDTYQEPVRFKQPDIMTHIIRS</sequence>
<comment type="caution">
    <text evidence="3">The sequence shown here is derived from an EMBL/GenBank/DDBJ whole genome shotgun (WGS) entry which is preliminary data.</text>
</comment>
<evidence type="ECO:0000256" key="1">
    <source>
        <dbReference type="ARBA" id="ARBA00009770"/>
    </source>
</evidence>
<dbReference type="EMBL" id="JAZGQO010000008">
    <property type="protein sequence ID" value="KAK6180246.1"/>
    <property type="molecule type" value="Genomic_DNA"/>
</dbReference>
<dbReference type="Gene3D" id="3.40.390.80">
    <property type="entry name" value="Peptidase M60, enhancin-like domain 2"/>
    <property type="match status" value="1"/>
</dbReference>
<dbReference type="Gene3D" id="1.10.390.30">
    <property type="entry name" value="Peptidase M60, enhancin-like domain 3"/>
    <property type="match status" value="1"/>
</dbReference>
<evidence type="ECO:0000313" key="4">
    <source>
        <dbReference type="Proteomes" id="UP001347796"/>
    </source>
</evidence>
<dbReference type="PROSITE" id="PS51723">
    <property type="entry name" value="PEPTIDASE_M60"/>
    <property type="match status" value="1"/>
</dbReference>
<dbReference type="InterPro" id="IPR035423">
    <property type="entry name" value="M60-like_N"/>
</dbReference>
<dbReference type="InterPro" id="IPR029062">
    <property type="entry name" value="Class_I_gatase-like"/>
</dbReference>
<proteinExistence type="inferred from homology"/>
<evidence type="ECO:0000259" key="2">
    <source>
        <dbReference type="PROSITE" id="PS51723"/>
    </source>
</evidence>